<feature type="compositionally biased region" description="Polar residues" evidence="1">
    <location>
        <begin position="106"/>
        <end position="124"/>
    </location>
</feature>
<dbReference type="AlphaFoldDB" id="A0A816EP10"/>
<reference evidence="3" key="1">
    <citation type="submission" date="2021-02" db="EMBL/GenBank/DDBJ databases">
        <authorList>
            <person name="Nowell W R."/>
        </authorList>
    </citation>
    <scope>NUCLEOTIDE SEQUENCE</scope>
</reference>
<feature type="transmembrane region" description="Helical" evidence="2">
    <location>
        <begin position="67"/>
        <end position="86"/>
    </location>
</feature>
<keyword evidence="2" id="KW-0472">Membrane</keyword>
<evidence type="ECO:0000313" key="3">
    <source>
        <dbReference type="EMBL" id="CAF1648813.1"/>
    </source>
</evidence>
<organism evidence="3 4">
    <name type="scientific">Rotaria magnacalcarata</name>
    <dbReference type="NCBI Taxonomy" id="392030"/>
    <lineage>
        <taxon>Eukaryota</taxon>
        <taxon>Metazoa</taxon>
        <taxon>Spiralia</taxon>
        <taxon>Gnathifera</taxon>
        <taxon>Rotifera</taxon>
        <taxon>Eurotatoria</taxon>
        <taxon>Bdelloidea</taxon>
        <taxon>Philodinida</taxon>
        <taxon>Philodinidae</taxon>
        <taxon>Rotaria</taxon>
    </lineage>
</organism>
<gene>
    <name evidence="3" type="ORF">KQP761_LOCUS29545</name>
</gene>
<dbReference type="OrthoDB" id="10381635at2759"/>
<sequence>MKRERKEKSDYINQGLQSYIFFLHLFKIARVCRTILIKLQAKQIKLMSEFDLSESFEIHQTPSTRDFIALCLIILTILLIIFFATICKWSRCPFLKPNLDNYDRNSSGSPAIQHDSSTSNSNGQDWPIQIQLPISCDHMDDMNRYLCTTKDGLLSPPSSSYTRQQCNDV</sequence>
<accession>A0A816EP10</accession>
<comment type="caution">
    <text evidence="3">The sequence shown here is derived from an EMBL/GenBank/DDBJ whole genome shotgun (WGS) entry which is preliminary data.</text>
</comment>
<evidence type="ECO:0000256" key="1">
    <source>
        <dbReference type="SAM" id="MobiDB-lite"/>
    </source>
</evidence>
<keyword evidence="2" id="KW-1133">Transmembrane helix</keyword>
<dbReference type="EMBL" id="CAJNOW010016272">
    <property type="protein sequence ID" value="CAF1648813.1"/>
    <property type="molecule type" value="Genomic_DNA"/>
</dbReference>
<protein>
    <submittedName>
        <fullName evidence="3">Uncharacterized protein</fullName>
    </submittedName>
</protein>
<evidence type="ECO:0000313" key="4">
    <source>
        <dbReference type="Proteomes" id="UP000663834"/>
    </source>
</evidence>
<feature type="region of interest" description="Disordered" evidence="1">
    <location>
        <begin position="106"/>
        <end position="126"/>
    </location>
</feature>
<proteinExistence type="predicted"/>
<name>A0A816EP10_9BILA</name>
<evidence type="ECO:0000256" key="2">
    <source>
        <dbReference type="SAM" id="Phobius"/>
    </source>
</evidence>
<dbReference type="Proteomes" id="UP000663834">
    <property type="component" value="Unassembled WGS sequence"/>
</dbReference>
<keyword evidence="2" id="KW-0812">Transmembrane</keyword>